<dbReference type="Gene3D" id="2.30.110.10">
    <property type="entry name" value="Electron Transport, Fmn-binding Protein, Chain A"/>
    <property type="match status" value="1"/>
</dbReference>
<dbReference type="InterPro" id="IPR052917">
    <property type="entry name" value="Stress-Dev_Protein"/>
</dbReference>
<dbReference type="PANTHER" id="PTHR34818">
    <property type="entry name" value="PROTEIN BLI-3"/>
    <property type="match status" value="1"/>
</dbReference>
<protein>
    <submittedName>
        <fullName evidence="2">General stress protein</fullName>
    </submittedName>
</protein>
<dbReference type="InterPro" id="IPR012349">
    <property type="entry name" value="Split_barrel_FMN-bd"/>
</dbReference>
<evidence type="ECO:0000313" key="2">
    <source>
        <dbReference type="EMBL" id="MSU02437.1"/>
    </source>
</evidence>
<evidence type="ECO:0000313" key="3">
    <source>
        <dbReference type="Proteomes" id="UP000469523"/>
    </source>
</evidence>
<dbReference type="InterPro" id="IPR011576">
    <property type="entry name" value="Pyridox_Oxase_N"/>
</dbReference>
<evidence type="ECO:0000259" key="1">
    <source>
        <dbReference type="Pfam" id="PF01243"/>
    </source>
</evidence>
<comment type="caution">
    <text evidence="2">The sequence shown here is derived from an EMBL/GenBank/DDBJ whole genome shotgun (WGS) entry which is preliminary data.</text>
</comment>
<dbReference type="Pfam" id="PF01243">
    <property type="entry name" value="PNPOx_N"/>
    <property type="match status" value="1"/>
</dbReference>
<dbReference type="PANTHER" id="PTHR34818:SF1">
    <property type="entry name" value="PROTEIN BLI-3"/>
    <property type="match status" value="1"/>
</dbReference>
<name>A0A6N7XX95_9FIRM</name>
<organism evidence="2 3">
    <name type="scientific">Tissierella pigra</name>
    <dbReference type="NCBI Taxonomy" id="2607614"/>
    <lineage>
        <taxon>Bacteria</taxon>
        <taxon>Bacillati</taxon>
        <taxon>Bacillota</taxon>
        <taxon>Tissierellia</taxon>
        <taxon>Tissierellales</taxon>
        <taxon>Tissierellaceae</taxon>
        <taxon>Tissierella</taxon>
    </lineage>
</organism>
<dbReference type="SUPFAM" id="SSF50475">
    <property type="entry name" value="FMN-binding split barrel"/>
    <property type="match status" value="1"/>
</dbReference>
<gene>
    <name evidence="2" type="ORF">FYJ83_13320</name>
</gene>
<reference evidence="2 3" key="1">
    <citation type="submission" date="2019-09" db="EMBL/GenBank/DDBJ databases">
        <title>In-depth cultivation of the pig gut microbiome towards novel bacterial diversity and tailored functional studies.</title>
        <authorList>
            <person name="Wylensek D."/>
            <person name="Hitch T.C.A."/>
            <person name="Clavel T."/>
        </authorList>
    </citation>
    <scope>NUCLEOTIDE SEQUENCE [LARGE SCALE GENOMIC DNA]</scope>
    <source>
        <strain evidence="2 3">WCA3-693-APC-4?</strain>
    </source>
</reference>
<proteinExistence type="predicted"/>
<sequence>MSKEIIEKAGEIIDKNTAHNLLEGSEPYCVLALIDKDGYPTASTITASKSDGINWITFCTGLKSNKAKRIEHCNRASLCFNRDGAYNITLVGTIEIVTDSAVKEEMWYPGMGQHFKGSDDPEYCVLRFKTNRYNLLVDWQEAEGVL</sequence>
<keyword evidence="3" id="KW-1185">Reference proteome</keyword>
<accession>A0A6N7XX95</accession>
<dbReference type="Proteomes" id="UP000469523">
    <property type="component" value="Unassembled WGS sequence"/>
</dbReference>
<feature type="domain" description="Pyridoxamine 5'-phosphate oxidase N-terminal" evidence="1">
    <location>
        <begin position="25"/>
        <end position="133"/>
    </location>
</feature>
<dbReference type="EMBL" id="VUNQ01000032">
    <property type="protein sequence ID" value="MSU02437.1"/>
    <property type="molecule type" value="Genomic_DNA"/>
</dbReference>
<dbReference type="AlphaFoldDB" id="A0A6N7XX95"/>
<dbReference type="RefSeq" id="WP_154441296.1">
    <property type="nucleotide sequence ID" value="NZ_JAHLPJ010000001.1"/>
</dbReference>